<name>A0A9Q5N8E6_SANBA</name>
<evidence type="ECO:0000313" key="3">
    <source>
        <dbReference type="EMBL" id="OCB90572.1"/>
    </source>
</evidence>
<sequence>MSLPIEIGEDSRPIGLDINLLLQTSISNATISQYCQIAALVLLVYDLLITFDKEVEHFWAGSFRKPVTILFFVNRYIAILCAIARLIFAVRCKITFWVQNISACIIIISIDCILTVRVLAFYSHYRTLSMSVVILLVFEVATKVSGTLYGTYVQDVGGISLGRDITACWSNTLSSYMIALAILDWSLPMSFGLILMCLALYKAAQYWEECAGIRGLLLVNVLIRDQAIYFLAMISLCALHIAWYRVLGHATWTELAIIQQVANPVFLSVLGNRMLFNLKEAGKYGFNEGTNYRPKSLSGIEFCEPDVPGTEDVSSTV</sequence>
<protein>
    <recommendedName>
        <fullName evidence="2">DUF6533 domain-containing protein</fullName>
    </recommendedName>
</protein>
<dbReference type="InterPro" id="IPR045340">
    <property type="entry name" value="DUF6533"/>
</dbReference>
<feature type="domain" description="DUF6533" evidence="2">
    <location>
        <begin position="34"/>
        <end position="80"/>
    </location>
</feature>
<gene>
    <name evidence="3" type="ORF">A7U60_g2189</name>
</gene>
<evidence type="ECO:0000259" key="2">
    <source>
        <dbReference type="Pfam" id="PF20151"/>
    </source>
</evidence>
<dbReference type="OrthoDB" id="3037019at2759"/>
<proteinExistence type="predicted"/>
<dbReference type="Pfam" id="PF20151">
    <property type="entry name" value="DUF6533"/>
    <property type="match status" value="1"/>
</dbReference>
<comment type="caution">
    <text evidence="3">The sequence shown here is derived from an EMBL/GenBank/DDBJ whole genome shotgun (WGS) entry which is preliminary data.</text>
</comment>
<keyword evidence="1" id="KW-0472">Membrane</keyword>
<evidence type="ECO:0000256" key="1">
    <source>
        <dbReference type="SAM" id="Phobius"/>
    </source>
</evidence>
<reference evidence="3" key="1">
    <citation type="submission" date="2016-06" db="EMBL/GenBank/DDBJ databases">
        <title>Draft Genome sequence of the fungus Inonotus baumii.</title>
        <authorList>
            <person name="Zhu H."/>
            <person name="Lin W."/>
        </authorList>
    </citation>
    <scope>NUCLEOTIDE SEQUENCE</scope>
    <source>
        <strain evidence="3">821</strain>
    </source>
</reference>
<dbReference type="EMBL" id="LNZH02000125">
    <property type="protein sequence ID" value="OCB90572.1"/>
    <property type="molecule type" value="Genomic_DNA"/>
</dbReference>
<feature type="transmembrane region" description="Helical" evidence="1">
    <location>
        <begin position="173"/>
        <end position="201"/>
    </location>
</feature>
<feature type="transmembrane region" description="Helical" evidence="1">
    <location>
        <begin position="132"/>
        <end position="153"/>
    </location>
</feature>
<accession>A0A9Q5N8E6</accession>
<keyword evidence="1" id="KW-0812">Transmembrane</keyword>
<feature type="transmembrane region" description="Helical" evidence="1">
    <location>
        <begin position="69"/>
        <end position="90"/>
    </location>
</feature>
<organism evidence="3 4">
    <name type="scientific">Sanghuangporus baumii</name>
    <name type="common">Phellinus baumii</name>
    <dbReference type="NCBI Taxonomy" id="108892"/>
    <lineage>
        <taxon>Eukaryota</taxon>
        <taxon>Fungi</taxon>
        <taxon>Dikarya</taxon>
        <taxon>Basidiomycota</taxon>
        <taxon>Agaricomycotina</taxon>
        <taxon>Agaricomycetes</taxon>
        <taxon>Hymenochaetales</taxon>
        <taxon>Hymenochaetaceae</taxon>
        <taxon>Sanghuangporus</taxon>
    </lineage>
</organism>
<dbReference type="Proteomes" id="UP000757232">
    <property type="component" value="Unassembled WGS sequence"/>
</dbReference>
<feature type="transmembrane region" description="Helical" evidence="1">
    <location>
        <begin position="222"/>
        <end position="244"/>
    </location>
</feature>
<keyword evidence="4" id="KW-1185">Reference proteome</keyword>
<feature type="transmembrane region" description="Helical" evidence="1">
    <location>
        <begin position="96"/>
        <end position="120"/>
    </location>
</feature>
<keyword evidence="1" id="KW-1133">Transmembrane helix</keyword>
<evidence type="ECO:0000313" key="4">
    <source>
        <dbReference type="Proteomes" id="UP000757232"/>
    </source>
</evidence>
<dbReference type="AlphaFoldDB" id="A0A9Q5N8E6"/>